<dbReference type="GeneID" id="40234747"/>
<protein>
    <submittedName>
        <fullName evidence="1">Uncharacterized protein</fullName>
    </submittedName>
</protein>
<keyword evidence="2" id="KW-1185">Reference proteome</keyword>
<organism evidence="1 2">
    <name type="scientific">Mycobacterium phage Benedict</name>
    <dbReference type="NCBI Taxonomy" id="2902890"/>
    <lineage>
        <taxon>Viruses</taxon>
        <taxon>Duplodnaviria</taxon>
        <taxon>Heunggongvirae</taxon>
        <taxon>Uroviricota</taxon>
        <taxon>Caudoviricetes</taxon>
        <taxon>Benedictvirus</taxon>
        <taxon>Benedictvirus benedict</taxon>
    </lineage>
</organism>
<proteinExistence type="predicted"/>
<sequence length="25" mass="2873">MKTTETKISRIRNGAIEFEVPAFSF</sequence>
<dbReference type="Proteomes" id="UP000008396">
    <property type="component" value="Segment"/>
</dbReference>
<evidence type="ECO:0000313" key="1">
    <source>
        <dbReference type="EMBL" id="AEJ93477.1"/>
    </source>
</evidence>
<name>G1EDI7_9CAUD</name>
<gene>
    <name evidence="1" type="primary">40</name>
    <name evidence="1" type="ORF">BENEDICT_40</name>
</gene>
<dbReference type="EMBL" id="JN083852">
    <property type="protein sequence ID" value="AEJ93477.1"/>
    <property type="molecule type" value="Genomic_DNA"/>
</dbReference>
<evidence type="ECO:0000313" key="2">
    <source>
        <dbReference type="Proteomes" id="UP000008396"/>
    </source>
</evidence>
<reference evidence="1 2" key="1">
    <citation type="journal article" date="2012" name="J. Virol.">
        <title>Complete Genome Sequences of 138 Mycobacteriophages.</title>
        <authorList>
            <consortium name="the Science Education Alliance Phage Hunters Advancing Genomics and Evolutionary Science Program"/>
            <consortium name="the KwaZulu-Natal Research Institute for Tuberculosis and HIV Mycobacterial Genetics Course Students"/>
            <consortium name="the Phage Hunters Integrating Research and Education Program"/>
            <person name="Hatfull G.F."/>
        </authorList>
    </citation>
    <scope>NUCLEOTIDE SEQUENCE [LARGE SCALE GENOMIC DNA]</scope>
</reference>
<dbReference type="RefSeq" id="YP_009637943.1">
    <property type="nucleotide sequence ID" value="NC_042331.1"/>
</dbReference>
<accession>G1EDI7</accession>